<dbReference type="CDD" id="cd00288">
    <property type="entry name" value="Pyruvate_Kinase"/>
    <property type="match status" value="1"/>
</dbReference>
<accession>A0AA38M0G4</accession>
<dbReference type="GO" id="GO:0006950">
    <property type="term" value="P:response to stress"/>
    <property type="evidence" value="ECO:0007669"/>
    <property type="project" value="UniProtKB-ARBA"/>
</dbReference>
<feature type="domain" description="Pyruvate kinase C-terminal" evidence="17">
    <location>
        <begin position="401"/>
        <end position="519"/>
    </location>
</feature>
<keyword evidence="19" id="KW-1185">Reference proteome</keyword>
<comment type="similarity">
    <text evidence="4 15">Belongs to the pyruvate kinase family.</text>
</comment>
<evidence type="ECO:0000256" key="12">
    <source>
        <dbReference type="ARBA" id="ARBA00023152"/>
    </source>
</evidence>
<keyword evidence="11 15" id="KW-0460">Magnesium</keyword>
<evidence type="ECO:0000256" key="10">
    <source>
        <dbReference type="ARBA" id="ARBA00022840"/>
    </source>
</evidence>
<dbReference type="Pfam" id="PF02887">
    <property type="entry name" value="PK_C"/>
    <property type="match status" value="1"/>
</dbReference>
<dbReference type="FunFam" id="3.20.20.60:FF:000001">
    <property type="entry name" value="Pyruvate kinase"/>
    <property type="match status" value="1"/>
</dbReference>
<evidence type="ECO:0000256" key="4">
    <source>
        <dbReference type="ARBA" id="ARBA00008663"/>
    </source>
</evidence>
<keyword evidence="13" id="KW-0670">Pyruvate</keyword>
<organism evidence="18 19">
    <name type="scientific">Zophobas morio</name>
    <dbReference type="NCBI Taxonomy" id="2755281"/>
    <lineage>
        <taxon>Eukaryota</taxon>
        <taxon>Metazoa</taxon>
        <taxon>Ecdysozoa</taxon>
        <taxon>Arthropoda</taxon>
        <taxon>Hexapoda</taxon>
        <taxon>Insecta</taxon>
        <taxon>Pterygota</taxon>
        <taxon>Neoptera</taxon>
        <taxon>Endopterygota</taxon>
        <taxon>Coleoptera</taxon>
        <taxon>Polyphaga</taxon>
        <taxon>Cucujiformia</taxon>
        <taxon>Tenebrionidae</taxon>
        <taxon>Zophobas</taxon>
    </lineage>
</organism>
<dbReference type="Gene3D" id="2.40.33.10">
    <property type="entry name" value="PK beta-barrel domain-like"/>
    <property type="match status" value="1"/>
</dbReference>
<dbReference type="GO" id="GO:0000287">
    <property type="term" value="F:magnesium ion binding"/>
    <property type="evidence" value="ECO:0007669"/>
    <property type="project" value="InterPro"/>
</dbReference>
<dbReference type="PRINTS" id="PR01050">
    <property type="entry name" value="PYRUVTKNASE"/>
</dbReference>
<evidence type="ECO:0000256" key="9">
    <source>
        <dbReference type="ARBA" id="ARBA00022777"/>
    </source>
</evidence>
<dbReference type="PANTHER" id="PTHR11817">
    <property type="entry name" value="PYRUVATE KINASE"/>
    <property type="match status" value="1"/>
</dbReference>
<keyword evidence="6 15" id="KW-0808">Transferase</keyword>
<dbReference type="GO" id="GO:0004743">
    <property type="term" value="F:pyruvate kinase activity"/>
    <property type="evidence" value="ECO:0007669"/>
    <property type="project" value="UniProtKB-EC"/>
</dbReference>
<dbReference type="InterPro" id="IPR001697">
    <property type="entry name" value="Pyr_Knase"/>
</dbReference>
<dbReference type="EMBL" id="JALNTZ010000194">
    <property type="protein sequence ID" value="KAJ3636356.1"/>
    <property type="molecule type" value="Genomic_DNA"/>
</dbReference>
<dbReference type="SUPFAM" id="SSF50800">
    <property type="entry name" value="PK beta-barrel domain-like"/>
    <property type="match status" value="1"/>
</dbReference>
<keyword evidence="10" id="KW-0067">ATP-binding</keyword>
<dbReference type="GO" id="GO:0016301">
    <property type="term" value="F:kinase activity"/>
    <property type="evidence" value="ECO:0007669"/>
    <property type="project" value="UniProtKB-KW"/>
</dbReference>
<dbReference type="GO" id="GO:0030955">
    <property type="term" value="F:potassium ion binding"/>
    <property type="evidence" value="ECO:0007669"/>
    <property type="project" value="InterPro"/>
</dbReference>
<dbReference type="InterPro" id="IPR040442">
    <property type="entry name" value="Pyrv_kinase-like_dom_sf"/>
</dbReference>
<evidence type="ECO:0000256" key="3">
    <source>
        <dbReference type="ARBA" id="ARBA00004997"/>
    </source>
</evidence>
<dbReference type="NCBIfam" id="NF004978">
    <property type="entry name" value="PRK06354.1"/>
    <property type="match status" value="1"/>
</dbReference>
<evidence type="ECO:0000256" key="6">
    <source>
        <dbReference type="ARBA" id="ARBA00022679"/>
    </source>
</evidence>
<reference evidence="18" key="1">
    <citation type="journal article" date="2023" name="G3 (Bethesda)">
        <title>Whole genome assemblies of Zophobas morio and Tenebrio molitor.</title>
        <authorList>
            <person name="Kaur S."/>
            <person name="Stinson S.A."/>
            <person name="diCenzo G.C."/>
        </authorList>
    </citation>
    <scope>NUCLEOTIDE SEQUENCE</scope>
    <source>
        <strain evidence="18">QUZm001</strain>
    </source>
</reference>
<comment type="pathway">
    <text evidence="3 15">Carbohydrate degradation; glycolysis; pyruvate from D-glyceraldehyde 3-phosphate: step 5/5.</text>
</comment>
<keyword evidence="12 15" id="KW-0324">Glycolysis</keyword>
<evidence type="ECO:0000256" key="1">
    <source>
        <dbReference type="ARBA" id="ARBA00001946"/>
    </source>
</evidence>
<dbReference type="Pfam" id="PF00224">
    <property type="entry name" value="PK"/>
    <property type="match status" value="1"/>
</dbReference>
<evidence type="ECO:0000313" key="19">
    <source>
        <dbReference type="Proteomes" id="UP001168821"/>
    </source>
</evidence>
<dbReference type="SUPFAM" id="SSF52935">
    <property type="entry name" value="PK C-terminal domain-like"/>
    <property type="match status" value="1"/>
</dbReference>
<dbReference type="EC" id="2.7.1.40" evidence="5 15"/>
<dbReference type="Gene3D" id="3.20.20.60">
    <property type="entry name" value="Phosphoenolpyruvate-binding domains"/>
    <property type="match status" value="1"/>
</dbReference>
<dbReference type="Gene3D" id="3.40.1380.20">
    <property type="entry name" value="Pyruvate kinase, C-terminal domain"/>
    <property type="match status" value="1"/>
</dbReference>
<comment type="cofactor">
    <cofactor evidence="2">
        <name>K(+)</name>
        <dbReference type="ChEBI" id="CHEBI:29103"/>
    </cofactor>
</comment>
<evidence type="ECO:0000259" key="16">
    <source>
        <dbReference type="Pfam" id="PF00224"/>
    </source>
</evidence>
<evidence type="ECO:0000256" key="13">
    <source>
        <dbReference type="ARBA" id="ARBA00023317"/>
    </source>
</evidence>
<feature type="domain" description="Pyruvate kinase barrel" evidence="16">
    <location>
        <begin position="37"/>
        <end position="362"/>
    </location>
</feature>
<dbReference type="GO" id="GO:0005524">
    <property type="term" value="F:ATP binding"/>
    <property type="evidence" value="ECO:0007669"/>
    <property type="project" value="UniProtKB-KW"/>
</dbReference>
<evidence type="ECO:0000313" key="18">
    <source>
        <dbReference type="EMBL" id="KAJ3636356.1"/>
    </source>
</evidence>
<dbReference type="InterPro" id="IPR036918">
    <property type="entry name" value="Pyrv_Knase_C_sf"/>
</dbReference>
<evidence type="ECO:0000256" key="7">
    <source>
        <dbReference type="ARBA" id="ARBA00022723"/>
    </source>
</evidence>
<gene>
    <name evidence="18" type="ORF">Zmor_004515</name>
</gene>
<dbReference type="InterPro" id="IPR015813">
    <property type="entry name" value="Pyrv/PenolPyrv_kinase-like_dom"/>
</dbReference>
<sequence length="527" mass="58099">MSTEPLALAGQTVANEQKTRLSQMTFLDIYSSPDFPRKSSIICTIGPGTGTKEMLLKLREAGMNIMRLNFSHGSHEFHGKLIDNLRETYSASPVYEVAIALDTKGPEIRTGINLNNEDIQLEKGQHIRLTTDESYYEKGQKDCIYCDYKNLPKVISKNSIIYVDDGLLSLKVIKVNNNSVDCEIQNNGILGSRKGCNLPNIDVDLPALSEKDKKDLEFGVQRGVDMIFASFIRRASDVKEVRKTLGEAGKNIKIIAKIENHQGVRNFDAILAASDGIMVARGDLGIEVPPEKVFLAQKMMISKCNLAGKPVICATQMLESMTYNPRPTRAEVSDVANAILDGADCVMLSGETAKGKYPVEAIQMMAKTCREAESAFHSRLYFDDLRMTRGPIEGAVTSIAETIAVAAVQASFELNFAAIIVLSTSGTTARLVSKYRPKCPIFMVTRVAQAARQAHLYRGVYALHFTGEELESFQDDVDWRLKWAIEKGKEAGHLKEGDQVICIQGWRGGIGNTNSLRILCADGTDLK</sequence>
<evidence type="ECO:0000256" key="11">
    <source>
        <dbReference type="ARBA" id="ARBA00022842"/>
    </source>
</evidence>
<dbReference type="AlphaFoldDB" id="A0AA38M0G4"/>
<evidence type="ECO:0000256" key="15">
    <source>
        <dbReference type="RuleBase" id="RU000504"/>
    </source>
</evidence>
<name>A0AA38M0G4_9CUCU</name>
<keyword evidence="7" id="KW-0479">Metal-binding</keyword>
<keyword evidence="8" id="KW-0547">Nucleotide-binding</keyword>
<proteinExistence type="inferred from homology"/>
<evidence type="ECO:0000259" key="17">
    <source>
        <dbReference type="Pfam" id="PF02887"/>
    </source>
</evidence>
<dbReference type="NCBIfam" id="NF004491">
    <property type="entry name" value="PRK05826.1"/>
    <property type="match status" value="1"/>
</dbReference>
<dbReference type="SUPFAM" id="SSF51621">
    <property type="entry name" value="Phosphoenolpyruvate/pyruvate domain"/>
    <property type="match status" value="1"/>
</dbReference>
<dbReference type="FunFam" id="2.40.33.10:FF:000001">
    <property type="entry name" value="Pyruvate kinase"/>
    <property type="match status" value="1"/>
</dbReference>
<comment type="caution">
    <text evidence="18">The sequence shown here is derived from an EMBL/GenBank/DDBJ whole genome shotgun (WGS) entry which is preliminary data.</text>
</comment>
<evidence type="ECO:0000256" key="8">
    <source>
        <dbReference type="ARBA" id="ARBA00022741"/>
    </source>
</evidence>
<evidence type="ECO:0000256" key="5">
    <source>
        <dbReference type="ARBA" id="ARBA00012142"/>
    </source>
</evidence>
<dbReference type="InterPro" id="IPR015795">
    <property type="entry name" value="Pyrv_Knase_C"/>
</dbReference>
<dbReference type="InterPro" id="IPR011037">
    <property type="entry name" value="Pyrv_Knase-like_insert_dom_sf"/>
</dbReference>
<dbReference type="Proteomes" id="UP001168821">
    <property type="component" value="Unassembled WGS sequence"/>
</dbReference>
<comment type="cofactor">
    <cofactor evidence="1">
        <name>Mg(2+)</name>
        <dbReference type="ChEBI" id="CHEBI:18420"/>
    </cofactor>
</comment>
<evidence type="ECO:0000256" key="2">
    <source>
        <dbReference type="ARBA" id="ARBA00001958"/>
    </source>
</evidence>
<dbReference type="InterPro" id="IPR015806">
    <property type="entry name" value="Pyrv_Knase_insert_dom_sf"/>
</dbReference>
<keyword evidence="9 15" id="KW-0418">Kinase</keyword>
<evidence type="ECO:0000256" key="14">
    <source>
        <dbReference type="ARBA" id="ARBA00048967"/>
    </source>
</evidence>
<dbReference type="InterPro" id="IPR018209">
    <property type="entry name" value="Pyrv_Knase_AS"/>
</dbReference>
<dbReference type="InterPro" id="IPR015793">
    <property type="entry name" value="Pyrv_Knase_brl"/>
</dbReference>
<dbReference type="NCBIfam" id="TIGR01064">
    <property type="entry name" value="pyruv_kin"/>
    <property type="match status" value="1"/>
</dbReference>
<comment type="catalytic activity">
    <reaction evidence="14">
        <text>pyruvate + ATP = phosphoenolpyruvate + ADP + H(+)</text>
        <dbReference type="Rhea" id="RHEA:18157"/>
        <dbReference type="ChEBI" id="CHEBI:15361"/>
        <dbReference type="ChEBI" id="CHEBI:15378"/>
        <dbReference type="ChEBI" id="CHEBI:30616"/>
        <dbReference type="ChEBI" id="CHEBI:58702"/>
        <dbReference type="ChEBI" id="CHEBI:456216"/>
        <dbReference type="EC" id="2.7.1.40"/>
    </reaction>
    <physiologicalReaction direction="right-to-left" evidence="14">
        <dbReference type="Rhea" id="RHEA:18159"/>
    </physiologicalReaction>
</comment>
<dbReference type="PROSITE" id="PS00110">
    <property type="entry name" value="PYRUVATE_KINASE"/>
    <property type="match status" value="1"/>
</dbReference>
<protein>
    <recommendedName>
        <fullName evidence="5 15">Pyruvate kinase</fullName>
        <ecNumber evidence="5 15">2.7.1.40</ecNumber>
    </recommendedName>
</protein>